<accession>A0ABC8S7A1</accession>
<feature type="compositionally biased region" description="Low complexity" evidence="1">
    <location>
        <begin position="49"/>
        <end position="63"/>
    </location>
</feature>
<feature type="compositionally biased region" description="Basic and acidic residues" evidence="1">
    <location>
        <begin position="18"/>
        <end position="27"/>
    </location>
</feature>
<evidence type="ECO:0000313" key="2">
    <source>
        <dbReference type="EMBL" id="CAK9152828.1"/>
    </source>
</evidence>
<sequence length="63" mass="6944">ALNDSLLLFLSMTKKKLPQIDKEEVSTHRSTKNHPPITNQRRRGKLTSSHRSSASASASASIN</sequence>
<proteinExistence type="predicted"/>
<feature type="non-terminal residue" evidence="2">
    <location>
        <position position="1"/>
    </location>
</feature>
<keyword evidence="3" id="KW-1185">Reference proteome</keyword>
<evidence type="ECO:0000256" key="1">
    <source>
        <dbReference type="SAM" id="MobiDB-lite"/>
    </source>
</evidence>
<organism evidence="2 3">
    <name type="scientific">Ilex paraguariensis</name>
    <name type="common">yerba mate</name>
    <dbReference type="NCBI Taxonomy" id="185542"/>
    <lineage>
        <taxon>Eukaryota</taxon>
        <taxon>Viridiplantae</taxon>
        <taxon>Streptophyta</taxon>
        <taxon>Embryophyta</taxon>
        <taxon>Tracheophyta</taxon>
        <taxon>Spermatophyta</taxon>
        <taxon>Magnoliopsida</taxon>
        <taxon>eudicotyledons</taxon>
        <taxon>Gunneridae</taxon>
        <taxon>Pentapetalae</taxon>
        <taxon>asterids</taxon>
        <taxon>campanulids</taxon>
        <taxon>Aquifoliales</taxon>
        <taxon>Aquifoliaceae</taxon>
        <taxon>Ilex</taxon>
    </lineage>
</organism>
<dbReference type="EMBL" id="CAUOFW020002301">
    <property type="protein sequence ID" value="CAK9152828.1"/>
    <property type="molecule type" value="Genomic_DNA"/>
</dbReference>
<feature type="non-terminal residue" evidence="2">
    <location>
        <position position="63"/>
    </location>
</feature>
<protein>
    <submittedName>
        <fullName evidence="2">Uncharacterized protein</fullName>
    </submittedName>
</protein>
<gene>
    <name evidence="2" type="ORF">ILEXP_LOCUS21060</name>
</gene>
<name>A0ABC8S7A1_9AQUA</name>
<comment type="caution">
    <text evidence="2">The sequence shown here is derived from an EMBL/GenBank/DDBJ whole genome shotgun (WGS) entry which is preliminary data.</text>
</comment>
<evidence type="ECO:0000313" key="3">
    <source>
        <dbReference type="Proteomes" id="UP001642360"/>
    </source>
</evidence>
<dbReference type="Proteomes" id="UP001642360">
    <property type="component" value="Unassembled WGS sequence"/>
</dbReference>
<reference evidence="2 3" key="1">
    <citation type="submission" date="2024-02" db="EMBL/GenBank/DDBJ databases">
        <authorList>
            <person name="Vignale AGUSTIN F."/>
            <person name="Sosa J E."/>
            <person name="Modenutti C."/>
        </authorList>
    </citation>
    <scope>NUCLEOTIDE SEQUENCE [LARGE SCALE GENOMIC DNA]</scope>
</reference>
<feature type="region of interest" description="Disordered" evidence="1">
    <location>
        <begin position="17"/>
        <end position="63"/>
    </location>
</feature>
<dbReference type="AlphaFoldDB" id="A0ABC8S7A1"/>